<reference evidence="1 2" key="1">
    <citation type="submission" date="2019-02" db="EMBL/GenBank/DDBJ databases">
        <title>Genomic Encyclopedia of Type Strains, Phase IV (KMG-IV): sequencing the most valuable type-strain genomes for metagenomic binning, comparative biology and taxonomic classification.</title>
        <authorList>
            <person name="Goeker M."/>
        </authorList>
    </citation>
    <scope>NUCLEOTIDE SEQUENCE [LARGE SCALE GENOMIC DNA]</scope>
    <source>
        <strain evidence="1 2">DSM 29486</strain>
    </source>
</reference>
<evidence type="ECO:0000313" key="2">
    <source>
        <dbReference type="Proteomes" id="UP000292927"/>
    </source>
</evidence>
<dbReference type="Proteomes" id="UP000292927">
    <property type="component" value="Unassembled WGS sequence"/>
</dbReference>
<comment type="caution">
    <text evidence="1">The sequence shown here is derived from an EMBL/GenBank/DDBJ whole genome shotgun (WGS) entry which is preliminary data.</text>
</comment>
<gene>
    <name evidence="1" type="ORF">EV209_2534</name>
</gene>
<dbReference type="Pfam" id="PF19880">
    <property type="entry name" value="DUF6353"/>
    <property type="match status" value="1"/>
</dbReference>
<name>A0A4Q7P300_9FIRM</name>
<evidence type="ECO:0000313" key="1">
    <source>
        <dbReference type="EMBL" id="RZS94165.1"/>
    </source>
</evidence>
<organism evidence="1 2">
    <name type="scientific">Cuneatibacter caecimuris</name>
    <dbReference type="NCBI Taxonomy" id="1796618"/>
    <lineage>
        <taxon>Bacteria</taxon>
        <taxon>Bacillati</taxon>
        <taxon>Bacillota</taxon>
        <taxon>Clostridia</taxon>
        <taxon>Lachnospirales</taxon>
        <taxon>Lachnospiraceae</taxon>
        <taxon>Cuneatibacter</taxon>
    </lineage>
</organism>
<dbReference type="OrthoDB" id="2040725at2"/>
<protein>
    <submittedName>
        <fullName evidence="1">Uncharacterized protein</fullName>
    </submittedName>
</protein>
<dbReference type="InterPro" id="IPR045933">
    <property type="entry name" value="DUF6353"/>
</dbReference>
<dbReference type="EMBL" id="SGXF01000005">
    <property type="protein sequence ID" value="RZS94165.1"/>
    <property type="molecule type" value="Genomic_DNA"/>
</dbReference>
<keyword evidence="2" id="KW-1185">Reference proteome</keyword>
<sequence length="321" mass="35908">MKKEEIMTKVSGTFNKVGFQLKKHSPEILIVAGIVGTVASTVMACRATTKVGKIIDKTKNDVDEIHDATAKGITKAGEDYSIEDSKKDLSVVYLQTGVKLAKLYAPAIALGTLSITSILASNNILRKRNVALAAAYATVDKSFKEYRKRVIERFGKEIDRELKYNIKAEKVSETVIDEETGKEKKVKKTAFVVNPSDVSGYARFFEKYTMDEDGNSVLNPHWENNNEYNLMFLKAQEKYANDLLRAKKRLFLNDVYDMLGLPPTKAGQVVGWVYDAEHPIGDNYVDFGLYADNLSYSDFVNGADPAILLDFNVDGNIWELM</sequence>
<proteinExistence type="predicted"/>
<dbReference type="RefSeq" id="WP_130435796.1">
    <property type="nucleotide sequence ID" value="NZ_SGXF01000005.1"/>
</dbReference>
<dbReference type="AlphaFoldDB" id="A0A4Q7P300"/>
<accession>A0A4Q7P300</accession>